<evidence type="ECO:0000313" key="2">
    <source>
        <dbReference type="EMBL" id="AUX75985.1"/>
    </source>
</evidence>
<proteinExistence type="predicted"/>
<gene>
    <name evidence="2" type="ORF">NXT3_CH01401</name>
</gene>
<protein>
    <submittedName>
        <fullName evidence="2">Uncharacterized protein</fullName>
    </submittedName>
</protein>
<dbReference type="AlphaFoldDB" id="A0A2L0H3C3"/>
<dbReference type="EMBL" id="CP024307">
    <property type="protein sequence ID" value="AUX75985.1"/>
    <property type="molecule type" value="Genomic_DNA"/>
</dbReference>
<reference evidence="2 3" key="1">
    <citation type="submission" date="2017-10" db="EMBL/GenBank/DDBJ databases">
        <title>Analysis of the genome sequences of Rhizobium populations associated to common bean (phaseolus vulgaris).</title>
        <authorList>
            <person name="Bustos P."/>
            <person name="Santamaria R.I."/>
            <person name="Miranda-Sanchez F."/>
            <person name="Perez-Carrascal O."/>
            <person name="Juarez S."/>
            <person name="Lozano L."/>
            <person name="Martinez-Flores I."/>
            <person name="Vinuesa P."/>
            <person name="Martinez-Romero E."/>
            <person name="Cevallos M.A."/>
            <person name="Romero D."/>
            <person name="Davila G."/>
            <person name="Gonzalez V."/>
        </authorList>
    </citation>
    <scope>NUCLEOTIDE SEQUENCE [LARGE SCALE GENOMIC DNA]</scope>
    <source>
        <strain evidence="2 3">NXT3</strain>
    </source>
</reference>
<evidence type="ECO:0000256" key="1">
    <source>
        <dbReference type="SAM" id="MobiDB-lite"/>
    </source>
</evidence>
<dbReference type="Proteomes" id="UP000239340">
    <property type="component" value="Chromosome"/>
</dbReference>
<name>A0A2L0H3C3_RHIFR</name>
<evidence type="ECO:0000313" key="3">
    <source>
        <dbReference type="Proteomes" id="UP000239340"/>
    </source>
</evidence>
<feature type="region of interest" description="Disordered" evidence="1">
    <location>
        <begin position="25"/>
        <end position="49"/>
    </location>
</feature>
<organism evidence="2 3">
    <name type="scientific">Rhizobium fredii</name>
    <name type="common">Sinorhizobium fredii</name>
    <dbReference type="NCBI Taxonomy" id="380"/>
    <lineage>
        <taxon>Bacteria</taxon>
        <taxon>Pseudomonadati</taxon>
        <taxon>Pseudomonadota</taxon>
        <taxon>Alphaproteobacteria</taxon>
        <taxon>Hyphomicrobiales</taxon>
        <taxon>Rhizobiaceae</taxon>
        <taxon>Sinorhizobium/Ensifer group</taxon>
        <taxon>Sinorhizobium</taxon>
    </lineage>
</organism>
<sequence>MQPFKGFAAFAQDLIASARTARSRPLLNIGKKTRRARPDKLPKSKKPDKSTLCDAFLKWHTYVQCDQVSGPRR</sequence>
<accession>A0A2L0H3C3</accession>
<feature type="compositionally biased region" description="Basic and acidic residues" evidence="1">
    <location>
        <begin position="36"/>
        <end position="49"/>
    </location>
</feature>